<accession>A0A0P8DUI9</accession>
<feature type="region of interest" description="Disordered" evidence="1">
    <location>
        <begin position="56"/>
        <end position="80"/>
    </location>
</feature>
<dbReference type="Proteomes" id="UP000050360">
    <property type="component" value="Unassembled WGS sequence"/>
</dbReference>
<gene>
    <name evidence="2" type="ORF">MPEBLZ_04383</name>
</gene>
<evidence type="ECO:0000313" key="3">
    <source>
        <dbReference type="Proteomes" id="UP000050360"/>
    </source>
</evidence>
<name>A0A0P8DUI9_9EURY</name>
<organism evidence="2 3">
    <name type="scientific">Candidatus Methanoperedens nitratireducens</name>
    <dbReference type="NCBI Taxonomy" id="1392998"/>
    <lineage>
        <taxon>Archaea</taxon>
        <taxon>Methanobacteriati</taxon>
        <taxon>Methanobacteriota</taxon>
        <taxon>Stenosarchaea group</taxon>
        <taxon>Methanomicrobia</taxon>
        <taxon>Methanosarcinales</taxon>
        <taxon>ANME-2 cluster</taxon>
        <taxon>Candidatus Methanoperedentaceae</taxon>
        <taxon>Candidatus Methanoperedens</taxon>
    </lineage>
</organism>
<sequence length="95" mass="10327">MCLESCFECEDPCWSVYNDLPGFSGMPAAESKNPVIVAGPPCHSEPLGKQVFERSDDAQPAGRMLRDNKNASVPEDAKSSSGILTYEKPWYAVGD</sequence>
<dbReference type="AlphaFoldDB" id="A0A0P8DUI9"/>
<protein>
    <submittedName>
        <fullName evidence="2">Uncharacterized protein</fullName>
    </submittedName>
</protein>
<reference evidence="2 3" key="1">
    <citation type="submission" date="2015-09" db="EMBL/GenBank/DDBJ databases">
        <title>A metagenomics-based metabolic model of nitrate-dependent anaerobic oxidation of methane by Methanoperedens-like archaea.</title>
        <authorList>
            <person name="Arshad A."/>
            <person name="Speth D.R."/>
            <person name="De Graaf R.M."/>
            <person name="Op Den Camp H.J."/>
            <person name="Jetten M.S."/>
            <person name="Welte C.U."/>
        </authorList>
    </citation>
    <scope>NUCLEOTIDE SEQUENCE [LARGE SCALE GENOMIC DNA]</scope>
</reference>
<comment type="caution">
    <text evidence="2">The sequence shown here is derived from an EMBL/GenBank/DDBJ whole genome shotgun (WGS) entry which is preliminary data.</text>
</comment>
<dbReference type="EMBL" id="LKCM01000448">
    <property type="protein sequence ID" value="KPQ41069.1"/>
    <property type="molecule type" value="Genomic_DNA"/>
</dbReference>
<evidence type="ECO:0000256" key="1">
    <source>
        <dbReference type="SAM" id="MobiDB-lite"/>
    </source>
</evidence>
<proteinExistence type="predicted"/>
<evidence type="ECO:0000313" key="2">
    <source>
        <dbReference type="EMBL" id="KPQ41069.1"/>
    </source>
</evidence>